<dbReference type="AlphaFoldDB" id="A0A8K0SIZ0"/>
<dbReference type="OrthoDB" id="3222at2759"/>
<keyword evidence="6 10" id="KW-1133">Transmembrane helix</keyword>
<evidence type="ECO:0000256" key="7">
    <source>
        <dbReference type="ARBA" id="ARBA00023136"/>
    </source>
</evidence>
<comment type="similarity">
    <text evidence="2 9">Belongs to the MIP/aquaporin (TC 1.A.8) family.</text>
</comment>
<evidence type="ECO:0000313" key="11">
    <source>
        <dbReference type="EMBL" id="KAH7304463.1"/>
    </source>
</evidence>
<feature type="non-terminal residue" evidence="11">
    <location>
        <position position="1"/>
    </location>
</feature>
<protein>
    <submittedName>
        <fullName evidence="11">Aquaporin-like protein</fullName>
    </submittedName>
</protein>
<dbReference type="Proteomes" id="UP000813444">
    <property type="component" value="Unassembled WGS sequence"/>
</dbReference>
<dbReference type="EMBL" id="JAGPNK010000023">
    <property type="protein sequence ID" value="KAH7304463.1"/>
    <property type="molecule type" value="Genomic_DNA"/>
</dbReference>
<feature type="transmembrane region" description="Helical" evidence="10">
    <location>
        <begin position="49"/>
        <end position="74"/>
    </location>
</feature>
<sequence>RDNIIGICGEFFGTVLFLLFAFAGTQTAYLHSPPVENRVGAPANTSTLLYIALSFGFSLAVSAGIFFRISGGLFNPAVTFGLVLVRAMPPIRGALLVVVQLVGGIVAAALVSALLPGPLTVGTSLGGGTSVARGLFIEMFLTSFLLLTVFFLAIERQRATFIAPVGFGLALFVAMLAGAYFTGASLNPARSFGPCVVMGNFQGYHWIYWVGPGLGSIASAGFYKLMKLLGYETANVGQHGPEIEMAASTV</sequence>
<name>A0A8K0SIZ0_9HYPO</name>
<dbReference type="PRINTS" id="PR00783">
    <property type="entry name" value="MINTRINSICP"/>
</dbReference>
<dbReference type="SUPFAM" id="SSF81338">
    <property type="entry name" value="Aquaporin-like"/>
    <property type="match status" value="1"/>
</dbReference>
<evidence type="ECO:0000313" key="12">
    <source>
        <dbReference type="Proteomes" id="UP000813444"/>
    </source>
</evidence>
<dbReference type="Gene3D" id="1.20.1080.10">
    <property type="entry name" value="Glycerol uptake facilitator protein"/>
    <property type="match status" value="1"/>
</dbReference>
<dbReference type="InterPro" id="IPR023271">
    <property type="entry name" value="Aquaporin-like"/>
</dbReference>
<proteinExistence type="inferred from homology"/>
<feature type="transmembrane region" description="Helical" evidence="10">
    <location>
        <begin position="135"/>
        <end position="154"/>
    </location>
</feature>
<accession>A0A8K0SIZ0</accession>
<evidence type="ECO:0000256" key="4">
    <source>
        <dbReference type="ARBA" id="ARBA00022692"/>
    </source>
</evidence>
<organism evidence="11 12">
    <name type="scientific">Stachybotrys elegans</name>
    <dbReference type="NCBI Taxonomy" id="80388"/>
    <lineage>
        <taxon>Eukaryota</taxon>
        <taxon>Fungi</taxon>
        <taxon>Dikarya</taxon>
        <taxon>Ascomycota</taxon>
        <taxon>Pezizomycotina</taxon>
        <taxon>Sordariomycetes</taxon>
        <taxon>Hypocreomycetidae</taxon>
        <taxon>Hypocreales</taxon>
        <taxon>Stachybotryaceae</taxon>
        <taxon>Stachybotrys</taxon>
    </lineage>
</organism>
<evidence type="ECO:0000256" key="9">
    <source>
        <dbReference type="RuleBase" id="RU000477"/>
    </source>
</evidence>
<comment type="subcellular location">
    <subcellularLocation>
        <location evidence="1">Membrane</location>
        <topology evidence="1">Multi-pass membrane protein</topology>
    </subcellularLocation>
</comment>
<keyword evidence="4 9" id="KW-0812">Transmembrane</keyword>
<gene>
    <name evidence="11" type="ORF">B0I35DRAFT_363225</name>
</gene>
<comment type="catalytic activity">
    <reaction evidence="8">
        <text>H2O(in) = H2O(out)</text>
        <dbReference type="Rhea" id="RHEA:29667"/>
        <dbReference type="ChEBI" id="CHEBI:15377"/>
    </reaction>
</comment>
<dbReference type="InterPro" id="IPR000425">
    <property type="entry name" value="MIP"/>
</dbReference>
<evidence type="ECO:0000256" key="2">
    <source>
        <dbReference type="ARBA" id="ARBA00006175"/>
    </source>
</evidence>
<feature type="transmembrane region" description="Helical" evidence="10">
    <location>
        <begin position="94"/>
        <end position="115"/>
    </location>
</feature>
<dbReference type="PANTHER" id="PTHR19139">
    <property type="entry name" value="AQUAPORIN TRANSPORTER"/>
    <property type="match status" value="1"/>
</dbReference>
<keyword evidence="12" id="KW-1185">Reference proteome</keyword>
<dbReference type="Pfam" id="PF00230">
    <property type="entry name" value="MIP"/>
    <property type="match status" value="1"/>
</dbReference>
<dbReference type="FunFam" id="1.20.1080.10:FF:000014">
    <property type="entry name" value="Aquaporin 1"/>
    <property type="match status" value="1"/>
</dbReference>
<dbReference type="PANTHER" id="PTHR19139:SF199">
    <property type="entry name" value="MIP17260P"/>
    <property type="match status" value="1"/>
</dbReference>
<evidence type="ECO:0000256" key="1">
    <source>
        <dbReference type="ARBA" id="ARBA00004141"/>
    </source>
</evidence>
<evidence type="ECO:0000256" key="8">
    <source>
        <dbReference type="ARBA" id="ARBA00034651"/>
    </source>
</evidence>
<feature type="transmembrane region" description="Helical" evidence="10">
    <location>
        <begin position="7"/>
        <end position="29"/>
    </location>
</feature>
<keyword evidence="3 9" id="KW-0813">Transport</keyword>
<evidence type="ECO:0000256" key="3">
    <source>
        <dbReference type="ARBA" id="ARBA00022448"/>
    </source>
</evidence>
<keyword evidence="7 10" id="KW-0472">Membrane</keyword>
<feature type="transmembrane region" description="Helical" evidence="10">
    <location>
        <begin position="161"/>
        <end position="186"/>
    </location>
</feature>
<dbReference type="InterPro" id="IPR034294">
    <property type="entry name" value="Aquaporin_transptr"/>
</dbReference>
<evidence type="ECO:0000256" key="5">
    <source>
        <dbReference type="ARBA" id="ARBA00022737"/>
    </source>
</evidence>
<comment type="caution">
    <text evidence="11">The sequence shown here is derived from an EMBL/GenBank/DDBJ whole genome shotgun (WGS) entry which is preliminary data.</text>
</comment>
<keyword evidence="5" id="KW-0677">Repeat</keyword>
<reference evidence="11" key="1">
    <citation type="journal article" date="2021" name="Nat. Commun.">
        <title>Genetic determinants of endophytism in the Arabidopsis root mycobiome.</title>
        <authorList>
            <person name="Mesny F."/>
            <person name="Miyauchi S."/>
            <person name="Thiergart T."/>
            <person name="Pickel B."/>
            <person name="Atanasova L."/>
            <person name="Karlsson M."/>
            <person name="Huettel B."/>
            <person name="Barry K.W."/>
            <person name="Haridas S."/>
            <person name="Chen C."/>
            <person name="Bauer D."/>
            <person name="Andreopoulos W."/>
            <person name="Pangilinan J."/>
            <person name="LaButti K."/>
            <person name="Riley R."/>
            <person name="Lipzen A."/>
            <person name="Clum A."/>
            <person name="Drula E."/>
            <person name="Henrissat B."/>
            <person name="Kohler A."/>
            <person name="Grigoriev I.V."/>
            <person name="Martin F.M."/>
            <person name="Hacquard S."/>
        </authorList>
    </citation>
    <scope>NUCLEOTIDE SEQUENCE</scope>
    <source>
        <strain evidence="11">MPI-CAGE-CH-0235</strain>
    </source>
</reference>
<evidence type="ECO:0000256" key="10">
    <source>
        <dbReference type="SAM" id="Phobius"/>
    </source>
</evidence>
<evidence type="ECO:0000256" key="6">
    <source>
        <dbReference type="ARBA" id="ARBA00022989"/>
    </source>
</evidence>
<dbReference type="GO" id="GO:0015250">
    <property type="term" value="F:water channel activity"/>
    <property type="evidence" value="ECO:0007669"/>
    <property type="project" value="TreeGrafter"/>
</dbReference>
<feature type="transmembrane region" description="Helical" evidence="10">
    <location>
        <begin position="206"/>
        <end position="223"/>
    </location>
</feature>
<dbReference type="GO" id="GO:0005886">
    <property type="term" value="C:plasma membrane"/>
    <property type="evidence" value="ECO:0007669"/>
    <property type="project" value="TreeGrafter"/>
</dbReference>